<proteinExistence type="inferred from homology"/>
<feature type="transmembrane region" description="Helical" evidence="7">
    <location>
        <begin position="220"/>
        <end position="239"/>
    </location>
</feature>
<dbReference type="InterPro" id="IPR050882">
    <property type="entry name" value="Prepilin_peptidase/N-MTase"/>
</dbReference>
<evidence type="ECO:0000256" key="7">
    <source>
        <dbReference type="SAM" id="Phobius"/>
    </source>
</evidence>
<comment type="subcellular location">
    <subcellularLocation>
        <location evidence="1">Cell membrane</location>
        <topology evidence="1">Multi-pass membrane protein</topology>
    </subcellularLocation>
</comment>
<keyword evidence="6 7" id="KW-0472">Membrane</keyword>
<evidence type="ECO:0000256" key="6">
    <source>
        <dbReference type="ARBA" id="ARBA00023136"/>
    </source>
</evidence>
<dbReference type="PANTHER" id="PTHR30487">
    <property type="entry name" value="TYPE 4 PREPILIN-LIKE PROTEINS LEADER PEPTIDE-PROCESSING ENZYME"/>
    <property type="match status" value="1"/>
</dbReference>
<dbReference type="PANTHER" id="PTHR30487:SF0">
    <property type="entry name" value="PREPILIN LEADER PEPTIDASE_N-METHYLTRANSFERASE-RELATED"/>
    <property type="match status" value="1"/>
</dbReference>
<dbReference type="Pfam" id="PF01478">
    <property type="entry name" value="Peptidase_A24"/>
    <property type="match status" value="1"/>
</dbReference>
<dbReference type="InterPro" id="IPR000045">
    <property type="entry name" value="Prepilin_IV_endopep_pep"/>
</dbReference>
<evidence type="ECO:0000256" key="4">
    <source>
        <dbReference type="ARBA" id="ARBA00022692"/>
    </source>
</evidence>
<evidence type="ECO:0000256" key="5">
    <source>
        <dbReference type="ARBA" id="ARBA00022989"/>
    </source>
</evidence>
<feature type="transmembrane region" description="Helical" evidence="7">
    <location>
        <begin position="6"/>
        <end position="24"/>
    </location>
</feature>
<feature type="transmembrane region" description="Helical" evidence="7">
    <location>
        <begin position="100"/>
        <end position="118"/>
    </location>
</feature>
<dbReference type="EMBL" id="CP049740">
    <property type="protein sequence ID" value="QII81871.1"/>
    <property type="molecule type" value="Genomic_DNA"/>
</dbReference>
<evidence type="ECO:0000313" key="11">
    <source>
        <dbReference type="Proteomes" id="UP000501451"/>
    </source>
</evidence>
<feature type="domain" description="Prepilin type IV endopeptidase peptidase" evidence="8">
    <location>
        <begin position="105"/>
        <end position="206"/>
    </location>
</feature>
<organism evidence="10 11">
    <name type="scientific">Jeotgalibaca arthritidis</name>
    <dbReference type="NCBI Taxonomy" id="1868794"/>
    <lineage>
        <taxon>Bacteria</taxon>
        <taxon>Bacillati</taxon>
        <taxon>Bacillota</taxon>
        <taxon>Bacilli</taxon>
        <taxon>Lactobacillales</taxon>
        <taxon>Carnobacteriaceae</taxon>
        <taxon>Jeotgalibaca</taxon>
    </lineage>
</organism>
<dbReference type="KEGG" id="jar:G7057_04885"/>
<sequence length="240" mass="27837">MRLMLMIYYFFIGSCFASFYCVIADRLPRKESLMAQQSFCSSCKHPLAFFDLIPVLSFLSLRGRCRYCQKRIKSNLLLFEVIGGSIFIITASHYQGFTFVFYSCFYSILFLVAVIDYYYFYIPDCLQLLLFIFTFFYHFANDSLNQLPIWFGIVMMLIVGISASWFVPNGLGGGDMKLMAIFGFYFGFYASSATLCLASLMGIVYLFILSRYKSTLFQPLIPFGPFLALSFFMINEYFYL</sequence>
<keyword evidence="5 7" id="KW-1133">Transmembrane helix</keyword>
<comment type="similarity">
    <text evidence="2">Belongs to the peptidase A24 family.</text>
</comment>
<accession>A0A6G7K9I1</accession>
<evidence type="ECO:0000256" key="3">
    <source>
        <dbReference type="ARBA" id="ARBA00022475"/>
    </source>
</evidence>
<evidence type="ECO:0000313" key="10">
    <source>
        <dbReference type="EMBL" id="QII81871.1"/>
    </source>
</evidence>
<dbReference type="GO" id="GO:0004190">
    <property type="term" value="F:aspartic-type endopeptidase activity"/>
    <property type="evidence" value="ECO:0007669"/>
    <property type="project" value="InterPro"/>
</dbReference>
<dbReference type="GO" id="GO:0005886">
    <property type="term" value="C:plasma membrane"/>
    <property type="evidence" value="ECO:0007669"/>
    <property type="project" value="UniProtKB-SubCell"/>
</dbReference>
<dbReference type="InterPro" id="IPR010627">
    <property type="entry name" value="Prepilin_pept_A24_N"/>
</dbReference>
<protein>
    <submittedName>
        <fullName evidence="10">Prepilin peptidase</fullName>
    </submittedName>
</protein>
<evidence type="ECO:0000259" key="8">
    <source>
        <dbReference type="Pfam" id="PF01478"/>
    </source>
</evidence>
<keyword evidence="11" id="KW-1185">Reference proteome</keyword>
<feature type="transmembrane region" description="Helical" evidence="7">
    <location>
        <begin position="179"/>
        <end position="208"/>
    </location>
</feature>
<feature type="transmembrane region" description="Helical" evidence="7">
    <location>
        <begin position="147"/>
        <end position="167"/>
    </location>
</feature>
<reference evidence="10 11" key="1">
    <citation type="journal article" date="2017" name="Int. J. Syst. Evol. Microbiol.">
        <title>Jeotgalibaca porci sp. nov. and Jeotgalibaca arthritidis sp. nov., isolated from pigs, and emended description of the genus Jeotgalibaca.</title>
        <authorList>
            <person name="Zamora L."/>
            <person name="Perez-Sancho M."/>
            <person name="Dominguez L."/>
            <person name="Fernandez-Garayzabal J.F."/>
            <person name="Vela A.I."/>
        </authorList>
    </citation>
    <scope>NUCLEOTIDE SEQUENCE [LARGE SCALE GENOMIC DNA]</scope>
    <source>
        <strain evidence="10 11">CECT 9157</strain>
    </source>
</reference>
<evidence type="ECO:0000259" key="9">
    <source>
        <dbReference type="Pfam" id="PF06750"/>
    </source>
</evidence>
<feature type="domain" description="Prepilin peptidase A24 N-terminal" evidence="9">
    <location>
        <begin position="12"/>
        <end position="93"/>
    </location>
</feature>
<feature type="transmembrane region" description="Helical" evidence="7">
    <location>
        <begin position="76"/>
        <end position="94"/>
    </location>
</feature>
<keyword evidence="3" id="KW-1003">Cell membrane</keyword>
<feature type="transmembrane region" description="Helical" evidence="7">
    <location>
        <begin position="125"/>
        <end position="141"/>
    </location>
</feature>
<evidence type="ECO:0000256" key="1">
    <source>
        <dbReference type="ARBA" id="ARBA00004651"/>
    </source>
</evidence>
<gene>
    <name evidence="10" type="ORF">G7057_04885</name>
</gene>
<keyword evidence="4 7" id="KW-0812">Transmembrane</keyword>
<dbReference type="AlphaFoldDB" id="A0A6G7K9I1"/>
<evidence type="ECO:0000256" key="2">
    <source>
        <dbReference type="ARBA" id="ARBA00005801"/>
    </source>
</evidence>
<dbReference type="Proteomes" id="UP000501451">
    <property type="component" value="Chromosome"/>
</dbReference>
<dbReference type="Pfam" id="PF06750">
    <property type="entry name" value="A24_N_bact"/>
    <property type="match status" value="1"/>
</dbReference>
<dbReference type="GO" id="GO:0006465">
    <property type="term" value="P:signal peptide processing"/>
    <property type="evidence" value="ECO:0007669"/>
    <property type="project" value="TreeGrafter"/>
</dbReference>
<dbReference type="Gene3D" id="1.20.120.1220">
    <property type="match status" value="1"/>
</dbReference>
<dbReference type="PROSITE" id="PS51257">
    <property type="entry name" value="PROKAR_LIPOPROTEIN"/>
    <property type="match status" value="1"/>
</dbReference>
<name>A0A6G7K9I1_9LACT</name>